<evidence type="ECO:0000313" key="1">
    <source>
        <dbReference type="EMBL" id="GAH83313.1"/>
    </source>
</evidence>
<dbReference type="InterPro" id="IPR036094">
    <property type="entry name" value="NadA_sf"/>
</dbReference>
<dbReference type="InterPro" id="IPR003473">
    <property type="entry name" value="NadA"/>
</dbReference>
<comment type="caution">
    <text evidence="1">The sequence shown here is derived from an EMBL/GenBank/DDBJ whole genome shotgun (WGS) entry which is preliminary data.</text>
</comment>
<dbReference type="Gene3D" id="3.40.50.10800">
    <property type="entry name" value="NadA-like"/>
    <property type="match status" value="2"/>
</dbReference>
<dbReference type="GO" id="GO:0009435">
    <property type="term" value="P:NAD+ biosynthetic process"/>
    <property type="evidence" value="ECO:0007669"/>
    <property type="project" value="UniProtKB-UniPathway"/>
</dbReference>
<dbReference type="AlphaFoldDB" id="X1KMN5"/>
<dbReference type="UniPathway" id="UPA00253">
    <property type="reaction ID" value="UER00327"/>
</dbReference>
<organism evidence="1">
    <name type="scientific">marine sediment metagenome</name>
    <dbReference type="NCBI Taxonomy" id="412755"/>
    <lineage>
        <taxon>unclassified sequences</taxon>
        <taxon>metagenomes</taxon>
        <taxon>ecological metagenomes</taxon>
    </lineage>
</organism>
<gene>
    <name evidence="1" type="ORF">S03H2_65018</name>
</gene>
<dbReference type="SUPFAM" id="SSF142754">
    <property type="entry name" value="NadA-like"/>
    <property type="match status" value="1"/>
</dbReference>
<dbReference type="EMBL" id="BARU01042296">
    <property type="protein sequence ID" value="GAH83313.1"/>
    <property type="molecule type" value="Genomic_DNA"/>
</dbReference>
<feature type="non-terminal residue" evidence="1">
    <location>
        <position position="1"/>
    </location>
</feature>
<dbReference type="GO" id="GO:0051539">
    <property type="term" value="F:4 iron, 4 sulfur cluster binding"/>
    <property type="evidence" value="ECO:0007669"/>
    <property type="project" value="InterPro"/>
</dbReference>
<dbReference type="Pfam" id="PF02445">
    <property type="entry name" value="NadA"/>
    <property type="match status" value="1"/>
</dbReference>
<protein>
    <submittedName>
        <fullName evidence="1">Uncharacterized protein</fullName>
    </submittedName>
</protein>
<name>X1KMN5_9ZZZZ</name>
<proteinExistence type="predicted"/>
<accession>X1KMN5</accession>
<reference evidence="1" key="1">
    <citation type="journal article" date="2014" name="Front. Microbiol.">
        <title>High frequency of phylogenetically diverse reductive dehalogenase-homologous genes in deep subseafloor sedimentary metagenomes.</title>
        <authorList>
            <person name="Kawai M."/>
            <person name="Futagami T."/>
            <person name="Toyoda A."/>
            <person name="Takaki Y."/>
            <person name="Nishi S."/>
            <person name="Hori S."/>
            <person name="Arai W."/>
            <person name="Tsubouchi T."/>
            <person name="Morono Y."/>
            <person name="Uchiyama I."/>
            <person name="Ito T."/>
            <person name="Fujiyama A."/>
            <person name="Inagaki F."/>
            <person name="Takami H."/>
        </authorList>
    </citation>
    <scope>NUCLEOTIDE SEQUENCE</scope>
    <source>
        <strain evidence="1">Expedition CK06-06</strain>
    </source>
</reference>
<sequence length="55" mass="6506">KQFFPASEDMICRNMKLITLKKVLYSLQNLKPRITLPEDIRKKSLKALNRMIEIS</sequence>
<dbReference type="GO" id="GO:0008987">
    <property type="term" value="F:quinolinate synthetase A activity"/>
    <property type="evidence" value="ECO:0007669"/>
    <property type="project" value="InterPro"/>
</dbReference>